<dbReference type="GO" id="GO:0043139">
    <property type="term" value="F:5'-3' DNA helicase activity"/>
    <property type="evidence" value="ECO:0007669"/>
    <property type="project" value="InterPro"/>
</dbReference>
<evidence type="ECO:0000313" key="2">
    <source>
        <dbReference type="EMBL" id="CAD6266732.1"/>
    </source>
</evidence>
<gene>
    <name evidence="2" type="ORF">NCGR_LOCUS50037</name>
</gene>
<feature type="compositionally biased region" description="Basic residues" evidence="1">
    <location>
        <begin position="11"/>
        <end position="21"/>
    </location>
</feature>
<organism evidence="2 3">
    <name type="scientific">Miscanthus lutarioriparius</name>
    <dbReference type="NCBI Taxonomy" id="422564"/>
    <lineage>
        <taxon>Eukaryota</taxon>
        <taxon>Viridiplantae</taxon>
        <taxon>Streptophyta</taxon>
        <taxon>Embryophyta</taxon>
        <taxon>Tracheophyta</taxon>
        <taxon>Spermatophyta</taxon>
        <taxon>Magnoliopsida</taxon>
        <taxon>Liliopsida</taxon>
        <taxon>Poales</taxon>
        <taxon>Poaceae</taxon>
        <taxon>PACMAD clade</taxon>
        <taxon>Panicoideae</taxon>
        <taxon>Andropogonodae</taxon>
        <taxon>Andropogoneae</taxon>
        <taxon>Saccharinae</taxon>
        <taxon>Miscanthus</taxon>
    </lineage>
</organism>
<reference evidence="2" key="1">
    <citation type="submission" date="2020-10" db="EMBL/GenBank/DDBJ databases">
        <authorList>
            <person name="Han B."/>
            <person name="Lu T."/>
            <person name="Zhao Q."/>
            <person name="Huang X."/>
            <person name="Zhao Y."/>
        </authorList>
    </citation>
    <scope>NUCLEOTIDE SEQUENCE</scope>
</reference>
<dbReference type="InterPro" id="IPR029044">
    <property type="entry name" value="Nucleotide-diphossugar_trans"/>
</dbReference>
<evidence type="ECO:0000313" key="3">
    <source>
        <dbReference type="Proteomes" id="UP000604825"/>
    </source>
</evidence>
<comment type="caution">
    <text evidence="2">The sequence shown here is derived from an EMBL/GenBank/DDBJ whole genome shotgun (WGS) entry which is preliminary data.</text>
</comment>
<accession>A0A811R9C2</accession>
<dbReference type="PANTHER" id="PTHR12873:SF0">
    <property type="entry name" value="TWINKLE MTDNA HELICASE"/>
    <property type="match status" value="1"/>
</dbReference>
<evidence type="ECO:0008006" key="4">
    <source>
        <dbReference type="Google" id="ProtNLM"/>
    </source>
</evidence>
<dbReference type="OrthoDB" id="1898560at2759"/>
<protein>
    <recommendedName>
        <fullName evidence="4">Toprim domain-containing protein</fullName>
    </recommendedName>
</protein>
<dbReference type="PANTHER" id="PTHR12873">
    <property type="entry name" value="T7-LIKE MITOCHONDRIAL DNA HELICASE"/>
    <property type="match status" value="1"/>
</dbReference>
<dbReference type="Pfam" id="PF13155">
    <property type="entry name" value="Toprim_2"/>
    <property type="match status" value="1"/>
</dbReference>
<proteinExistence type="predicted"/>
<dbReference type="InterPro" id="IPR027032">
    <property type="entry name" value="Twinkle-like"/>
</dbReference>
<dbReference type="EMBL" id="CAJGYO010000014">
    <property type="protein sequence ID" value="CAD6266732.1"/>
    <property type="molecule type" value="Genomic_DNA"/>
</dbReference>
<evidence type="ECO:0000256" key="1">
    <source>
        <dbReference type="SAM" id="MobiDB-lite"/>
    </source>
</evidence>
<feature type="region of interest" description="Disordered" evidence="1">
    <location>
        <begin position="1"/>
        <end position="21"/>
    </location>
</feature>
<sequence>MELSNPERAWRRSRAPRQRARWRAPRTPVAVGRALGGEGLSDFVVVLSLQASRIILATDDDHPGQALAEELARRLGKERCWRVKWPKKNDTDTCKDANEVLMFLGPQALRKVIDAKLYPIRGLFSFKDFFPEIDNYFLGIHGDELDIHTGWKSLDDLYKLIGEGGFFIITVMLLRASSQVKEHARKLLEKHIEKPFFDASASDRIKAMDQVLSKSRDLLYDCKEITVRLRAMLQSADEQRKESSPIVRTWKILIFTIMLFFSDNVLAASVVVNSTIMSAKEPEKHVFHLVTDKLNFGAMNMWFLLNPPGAANEKKLLTLFANLLHVRHIYLYYTYYLYFLFC</sequence>
<keyword evidence="3" id="KW-1185">Reference proteome</keyword>
<dbReference type="Proteomes" id="UP000604825">
    <property type="component" value="Unassembled WGS sequence"/>
</dbReference>
<name>A0A811R9C2_9POAL</name>
<dbReference type="SUPFAM" id="SSF53448">
    <property type="entry name" value="Nucleotide-diphospho-sugar transferases"/>
    <property type="match status" value="1"/>
</dbReference>
<dbReference type="GO" id="GO:0003697">
    <property type="term" value="F:single-stranded DNA binding"/>
    <property type="evidence" value="ECO:0007669"/>
    <property type="project" value="InterPro"/>
</dbReference>
<dbReference type="Gene3D" id="3.40.1360.10">
    <property type="match status" value="1"/>
</dbReference>
<dbReference type="AlphaFoldDB" id="A0A811R9C2"/>